<dbReference type="AlphaFoldDB" id="A0A0A9F975"/>
<accession>A0A0A9F975</accession>
<reference evidence="1" key="2">
    <citation type="journal article" date="2015" name="Data Brief">
        <title>Shoot transcriptome of the giant reed, Arundo donax.</title>
        <authorList>
            <person name="Barrero R.A."/>
            <person name="Guerrero F.D."/>
            <person name="Moolhuijzen P."/>
            <person name="Goolsby J.A."/>
            <person name="Tidwell J."/>
            <person name="Bellgard S.E."/>
            <person name="Bellgard M.I."/>
        </authorList>
    </citation>
    <scope>NUCLEOTIDE SEQUENCE</scope>
    <source>
        <tissue evidence="1">Shoot tissue taken approximately 20 cm above the soil surface</tissue>
    </source>
</reference>
<sequence length="49" mass="5816">MHICSFTYFFMGLKQLYINYSYSISYSLQANLFDIQTRKIACFLTSFPV</sequence>
<protein>
    <submittedName>
        <fullName evidence="1">Uncharacterized protein</fullName>
    </submittedName>
</protein>
<evidence type="ECO:0000313" key="1">
    <source>
        <dbReference type="EMBL" id="JAE07764.1"/>
    </source>
</evidence>
<reference evidence="1" key="1">
    <citation type="submission" date="2014-09" db="EMBL/GenBank/DDBJ databases">
        <authorList>
            <person name="Magalhaes I.L.F."/>
            <person name="Oliveira U."/>
            <person name="Santos F.R."/>
            <person name="Vidigal T.H.D.A."/>
            <person name="Brescovit A.D."/>
            <person name="Santos A.J."/>
        </authorList>
    </citation>
    <scope>NUCLEOTIDE SEQUENCE</scope>
    <source>
        <tissue evidence="1">Shoot tissue taken approximately 20 cm above the soil surface</tissue>
    </source>
</reference>
<proteinExistence type="predicted"/>
<organism evidence="1">
    <name type="scientific">Arundo donax</name>
    <name type="common">Giant reed</name>
    <name type="synonym">Donax arundinaceus</name>
    <dbReference type="NCBI Taxonomy" id="35708"/>
    <lineage>
        <taxon>Eukaryota</taxon>
        <taxon>Viridiplantae</taxon>
        <taxon>Streptophyta</taxon>
        <taxon>Embryophyta</taxon>
        <taxon>Tracheophyta</taxon>
        <taxon>Spermatophyta</taxon>
        <taxon>Magnoliopsida</taxon>
        <taxon>Liliopsida</taxon>
        <taxon>Poales</taxon>
        <taxon>Poaceae</taxon>
        <taxon>PACMAD clade</taxon>
        <taxon>Arundinoideae</taxon>
        <taxon>Arundineae</taxon>
        <taxon>Arundo</taxon>
    </lineage>
</organism>
<name>A0A0A9F975_ARUDO</name>
<dbReference type="EMBL" id="GBRH01190132">
    <property type="protein sequence ID" value="JAE07764.1"/>
    <property type="molecule type" value="Transcribed_RNA"/>
</dbReference>